<sequence length="269" mass="29789">MSTSLCRHCGQKQGTLQCTGCRKVGYCSNDCQLVSWKQGHKELCRGKETNKPLTPIAPLDTPLFSDDPRGRTTGSATQSLGTRFGVYLESGDPEIYFAIPDAPIVELIPEGELHISDQCAPLDFPHSTLNEILCEFTLLNPIGPIRYRIIVPTPPDFLAANERSCDLGPPYRASEELCNRTATGLQQSFARQIFAHPGMWACGNLACPDYKNGTARQKFGPRKALVGSKLVHRTRKPALEDIWAPCCDSQKCVDTVRDMLMNAMMKTKR</sequence>
<reference evidence="7" key="1">
    <citation type="submission" date="2023-03" db="EMBL/GenBank/DDBJ databases">
        <title>Massive genome expansion in bonnet fungi (Mycena s.s.) driven by repeated elements and novel gene families across ecological guilds.</title>
        <authorList>
            <consortium name="Lawrence Berkeley National Laboratory"/>
            <person name="Harder C.B."/>
            <person name="Miyauchi S."/>
            <person name="Viragh M."/>
            <person name="Kuo A."/>
            <person name="Thoen E."/>
            <person name="Andreopoulos B."/>
            <person name="Lu D."/>
            <person name="Skrede I."/>
            <person name="Drula E."/>
            <person name="Henrissat B."/>
            <person name="Morin E."/>
            <person name="Kohler A."/>
            <person name="Barry K."/>
            <person name="LaButti K."/>
            <person name="Morin E."/>
            <person name="Salamov A."/>
            <person name="Lipzen A."/>
            <person name="Mereny Z."/>
            <person name="Hegedus B."/>
            <person name="Baldrian P."/>
            <person name="Stursova M."/>
            <person name="Weitz H."/>
            <person name="Taylor A."/>
            <person name="Grigoriev I.V."/>
            <person name="Nagy L.G."/>
            <person name="Martin F."/>
            <person name="Kauserud H."/>
        </authorList>
    </citation>
    <scope>NUCLEOTIDE SEQUENCE</scope>
    <source>
        <strain evidence="7">9284</strain>
    </source>
</reference>
<gene>
    <name evidence="7" type="ORF">FB45DRAFT_945670</name>
</gene>
<dbReference type="Pfam" id="PF01753">
    <property type="entry name" value="zf-MYND"/>
    <property type="match status" value="1"/>
</dbReference>
<evidence type="ECO:0000256" key="5">
    <source>
        <dbReference type="SAM" id="MobiDB-lite"/>
    </source>
</evidence>
<organism evidence="7 8">
    <name type="scientific">Roridomyces roridus</name>
    <dbReference type="NCBI Taxonomy" id="1738132"/>
    <lineage>
        <taxon>Eukaryota</taxon>
        <taxon>Fungi</taxon>
        <taxon>Dikarya</taxon>
        <taxon>Basidiomycota</taxon>
        <taxon>Agaricomycotina</taxon>
        <taxon>Agaricomycetes</taxon>
        <taxon>Agaricomycetidae</taxon>
        <taxon>Agaricales</taxon>
        <taxon>Marasmiineae</taxon>
        <taxon>Mycenaceae</taxon>
        <taxon>Roridomyces</taxon>
    </lineage>
</organism>
<dbReference type="PROSITE" id="PS01360">
    <property type="entry name" value="ZF_MYND_1"/>
    <property type="match status" value="1"/>
</dbReference>
<evidence type="ECO:0000313" key="7">
    <source>
        <dbReference type="EMBL" id="KAJ7608675.1"/>
    </source>
</evidence>
<keyword evidence="3" id="KW-0862">Zinc</keyword>
<dbReference type="Gene3D" id="6.10.140.2220">
    <property type="match status" value="1"/>
</dbReference>
<protein>
    <recommendedName>
        <fullName evidence="6">MYND-type domain-containing protein</fullName>
    </recommendedName>
</protein>
<dbReference type="PROSITE" id="PS50865">
    <property type="entry name" value="ZF_MYND_2"/>
    <property type="match status" value="1"/>
</dbReference>
<evidence type="ECO:0000256" key="1">
    <source>
        <dbReference type="ARBA" id="ARBA00022723"/>
    </source>
</evidence>
<accession>A0AAD7B352</accession>
<keyword evidence="2 4" id="KW-0863">Zinc-finger</keyword>
<dbReference type="Proteomes" id="UP001221142">
    <property type="component" value="Unassembled WGS sequence"/>
</dbReference>
<feature type="domain" description="MYND-type" evidence="6">
    <location>
        <begin position="6"/>
        <end position="44"/>
    </location>
</feature>
<keyword evidence="1" id="KW-0479">Metal-binding</keyword>
<evidence type="ECO:0000313" key="8">
    <source>
        <dbReference type="Proteomes" id="UP001221142"/>
    </source>
</evidence>
<dbReference type="SUPFAM" id="SSF144232">
    <property type="entry name" value="HIT/MYND zinc finger-like"/>
    <property type="match status" value="1"/>
</dbReference>
<dbReference type="EMBL" id="JARKIF010000043">
    <property type="protein sequence ID" value="KAJ7608675.1"/>
    <property type="molecule type" value="Genomic_DNA"/>
</dbReference>
<evidence type="ECO:0000259" key="6">
    <source>
        <dbReference type="PROSITE" id="PS50865"/>
    </source>
</evidence>
<keyword evidence="8" id="KW-1185">Reference proteome</keyword>
<comment type="caution">
    <text evidence="7">The sequence shown here is derived from an EMBL/GenBank/DDBJ whole genome shotgun (WGS) entry which is preliminary data.</text>
</comment>
<evidence type="ECO:0000256" key="4">
    <source>
        <dbReference type="PROSITE-ProRule" id="PRU00134"/>
    </source>
</evidence>
<evidence type="ECO:0000256" key="2">
    <source>
        <dbReference type="ARBA" id="ARBA00022771"/>
    </source>
</evidence>
<name>A0AAD7B352_9AGAR</name>
<feature type="region of interest" description="Disordered" evidence="5">
    <location>
        <begin position="55"/>
        <end position="76"/>
    </location>
</feature>
<dbReference type="InterPro" id="IPR002893">
    <property type="entry name" value="Znf_MYND"/>
</dbReference>
<proteinExistence type="predicted"/>
<evidence type="ECO:0000256" key="3">
    <source>
        <dbReference type="ARBA" id="ARBA00022833"/>
    </source>
</evidence>
<dbReference type="GO" id="GO:0008270">
    <property type="term" value="F:zinc ion binding"/>
    <property type="evidence" value="ECO:0007669"/>
    <property type="project" value="UniProtKB-KW"/>
</dbReference>
<dbReference type="AlphaFoldDB" id="A0AAD7B352"/>